<reference evidence="2" key="1">
    <citation type="submission" date="2022-08" db="EMBL/GenBank/DDBJ databases">
        <title>Genomic Encyclopedia of Type Strains, Phase III (KMG-III): the genomes of soil and plant-associated and newly described type strains.</title>
        <authorList>
            <person name="Whitman W."/>
        </authorList>
    </citation>
    <scope>NUCLEOTIDE SEQUENCE</scope>
    <source>
        <strain evidence="2">HMT 1</strain>
    </source>
</reference>
<dbReference type="Gene3D" id="3.40.50.1820">
    <property type="entry name" value="alpha/beta hydrolase"/>
    <property type="match status" value="1"/>
</dbReference>
<dbReference type="GO" id="GO:0016020">
    <property type="term" value="C:membrane"/>
    <property type="evidence" value="ECO:0007669"/>
    <property type="project" value="TreeGrafter"/>
</dbReference>
<protein>
    <submittedName>
        <fullName evidence="2">Pimeloyl-ACP methyl ester carboxylesterase</fullName>
    </submittedName>
</protein>
<name>A0AAE3HK09_9GAMM</name>
<gene>
    <name evidence="2" type="ORF">J2T55_000508</name>
</gene>
<dbReference type="EMBL" id="JANUCT010000003">
    <property type="protein sequence ID" value="MCS3902504.1"/>
    <property type="molecule type" value="Genomic_DNA"/>
</dbReference>
<evidence type="ECO:0000313" key="3">
    <source>
        <dbReference type="Proteomes" id="UP001204445"/>
    </source>
</evidence>
<feature type="domain" description="AB hydrolase-1" evidence="1">
    <location>
        <begin position="36"/>
        <end position="276"/>
    </location>
</feature>
<dbReference type="Pfam" id="PF12697">
    <property type="entry name" value="Abhydrolase_6"/>
    <property type="match status" value="1"/>
</dbReference>
<accession>A0AAE3HK09</accession>
<sequence length="294" mass="32872">MSAQITDAPGKLYDIGSVRLHMHCLGPADSARPTVIFDAGLGGFSLEWLKIQRLLEPELHTCAYDRAGYGWSEMGPSPRTTSQINTEFSRLVEVAGLDPPYILVGHSFGGYNVQYYAKSSPDRVAGIVLVDSSHPDQAERIPEVRTREQRRPSRPRLVTHFNDLSVIDKYPEDVRQTAMLILASRRAVIAQQRELASFAYSGNEVGFLGDDFPDVPLVVVTRGQQQWPDNPLGISREKQWRAMQDELADLSVNGRQVYAEHSGHMIHMDQPQLIADIILRMIRDRCDAAATTTC</sequence>
<evidence type="ECO:0000313" key="2">
    <source>
        <dbReference type="EMBL" id="MCS3902504.1"/>
    </source>
</evidence>
<keyword evidence="3" id="KW-1185">Reference proteome</keyword>
<dbReference type="PANTHER" id="PTHR43798">
    <property type="entry name" value="MONOACYLGLYCEROL LIPASE"/>
    <property type="match status" value="1"/>
</dbReference>
<dbReference type="PRINTS" id="PR00111">
    <property type="entry name" value="ABHYDROLASE"/>
</dbReference>
<comment type="caution">
    <text evidence="2">The sequence shown here is derived from an EMBL/GenBank/DDBJ whole genome shotgun (WGS) entry which is preliminary data.</text>
</comment>
<dbReference type="Proteomes" id="UP001204445">
    <property type="component" value="Unassembled WGS sequence"/>
</dbReference>
<dbReference type="InterPro" id="IPR000073">
    <property type="entry name" value="AB_hydrolase_1"/>
</dbReference>
<organism evidence="2 3">
    <name type="scientific">Methylohalomonas lacus</name>
    <dbReference type="NCBI Taxonomy" id="398773"/>
    <lineage>
        <taxon>Bacteria</taxon>
        <taxon>Pseudomonadati</taxon>
        <taxon>Pseudomonadota</taxon>
        <taxon>Gammaproteobacteria</taxon>
        <taxon>Methylohalomonadales</taxon>
        <taxon>Methylohalomonadaceae</taxon>
        <taxon>Methylohalomonas</taxon>
    </lineage>
</organism>
<dbReference type="PANTHER" id="PTHR43798:SF33">
    <property type="entry name" value="HYDROLASE, PUTATIVE (AFU_ORTHOLOGUE AFUA_2G14860)-RELATED"/>
    <property type="match status" value="1"/>
</dbReference>
<proteinExistence type="predicted"/>
<dbReference type="InterPro" id="IPR029058">
    <property type="entry name" value="AB_hydrolase_fold"/>
</dbReference>
<dbReference type="SUPFAM" id="SSF53474">
    <property type="entry name" value="alpha/beta-Hydrolases"/>
    <property type="match status" value="1"/>
</dbReference>
<dbReference type="AlphaFoldDB" id="A0AAE3HK09"/>
<dbReference type="InterPro" id="IPR050266">
    <property type="entry name" value="AB_hydrolase_sf"/>
</dbReference>
<evidence type="ECO:0000259" key="1">
    <source>
        <dbReference type="Pfam" id="PF12697"/>
    </source>
</evidence>